<accession>A0A2S6IT91</accession>
<keyword evidence="2" id="KW-0472">Membrane</keyword>
<feature type="transmembrane region" description="Helical" evidence="2">
    <location>
        <begin position="85"/>
        <end position="104"/>
    </location>
</feature>
<comment type="caution">
    <text evidence="3">The sequence shown here is derived from an EMBL/GenBank/DDBJ whole genome shotgun (WGS) entry which is preliminary data.</text>
</comment>
<evidence type="ECO:0000256" key="1">
    <source>
        <dbReference type="SAM" id="MobiDB-lite"/>
    </source>
</evidence>
<evidence type="ECO:0000256" key="2">
    <source>
        <dbReference type="SAM" id="Phobius"/>
    </source>
</evidence>
<dbReference type="AlphaFoldDB" id="A0A2S6IT91"/>
<dbReference type="EMBL" id="PTJD01000004">
    <property type="protein sequence ID" value="PPK97459.1"/>
    <property type="molecule type" value="Genomic_DNA"/>
</dbReference>
<evidence type="ECO:0000313" key="3">
    <source>
        <dbReference type="EMBL" id="PPK97459.1"/>
    </source>
</evidence>
<feature type="transmembrane region" description="Helical" evidence="2">
    <location>
        <begin position="20"/>
        <end position="38"/>
    </location>
</feature>
<feature type="compositionally biased region" description="Low complexity" evidence="1">
    <location>
        <begin position="229"/>
        <end position="238"/>
    </location>
</feature>
<gene>
    <name evidence="3" type="ORF">CLV92_104280</name>
</gene>
<feature type="compositionally biased region" description="Pro residues" evidence="1">
    <location>
        <begin position="217"/>
        <end position="228"/>
    </location>
</feature>
<name>A0A2S6IT91_9ACTN</name>
<evidence type="ECO:0000313" key="4">
    <source>
        <dbReference type="Proteomes" id="UP000239485"/>
    </source>
</evidence>
<protein>
    <submittedName>
        <fullName evidence="3">Uncharacterized protein</fullName>
    </submittedName>
</protein>
<feature type="transmembrane region" description="Helical" evidence="2">
    <location>
        <begin position="157"/>
        <end position="175"/>
    </location>
</feature>
<organism evidence="3 4">
    <name type="scientific">Kineococcus xinjiangensis</name>
    <dbReference type="NCBI Taxonomy" id="512762"/>
    <lineage>
        <taxon>Bacteria</taxon>
        <taxon>Bacillati</taxon>
        <taxon>Actinomycetota</taxon>
        <taxon>Actinomycetes</taxon>
        <taxon>Kineosporiales</taxon>
        <taxon>Kineosporiaceae</taxon>
        <taxon>Kineococcus</taxon>
    </lineage>
</organism>
<feature type="transmembrane region" description="Helical" evidence="2">
    <location>
        <begin position="50"/>
        <end position="73"/>
    </location>
</feature>
<dbReference type="Proteomes" id="UP000239485">
    <property type="component" value="Unassembled WGS sequence"/>
</dbReference>
<reference evidence="3 4" key="1">
    <citation type="submission" date="2018-02" db="EMBL/GenBank/DDBJ databases">
        <title>Genomic Encyclopedia of Archaeal and Bacterial Type Strains, Phase II (KMG-II): from individual species to whole genera.</title>
        <authorList>
            <person name="Goeker M."/>
        </authorList>
    </citation>
    <scope>NUCLEOTIDE SEQUENCE [LARGE SCALE GENOMIC DNA]</scope>
    <source>
        <strain evidence="3 4">DSM 22857</strain>
    </source>
</reference>
<keyword evidence="2" id="KW-0812">Transmembrane</keyword>
<dbReference type="OrthoDB" id="3785831at2"/>
<keyword evidence="4" id="KW-1185">Reference proteome</keyword>
<feature type="transmembrane region" description="Helical" evidence="2">
    <location>
        <begin position="181"/>
        <end position="202"/>
    </location>
</feature>
<dbReference type="RefSeq" id="WP_104432253.1">
    <property type="nucleotide sequence ID" value="NZ_PTJD01000004.1"/>
</dbReference>
<keyword evidence="2" id="KW-1133">Transmembrane helix</keyword>
<feature type="transmembrane region" description="Helical" evidence="2">
    <location>
        <begin position="124"/>
        <end position="145"/>
    </location>
</feature>
<sequence>MTSLAPPAAITRSAGRRDRLLLAAVTAPPLVLAGVGLTHPHHLDATTATWWTWMHLLLIPVFPLLGVGHWLLLRRVPGVLPWVSRVAAFVFACFYTGLDAVAGVGNGVLMLRSGAADQSDLPEVGWLFGIGNELGSVGGWALVLAAVTTSAVLVRRAGVRALPGATLLVAATAVFSGEHIYFPVGVLAVVGIAVGSALLAAVARPQDVPASAADPAPTGPAPTGPAPTGPASATGSTR</sequence>
<proteinExistence type="predicted"/>
<feature type="region of interest" description="Disordered" evidence="1">
    <location>
        <begin position="209"/>
        <end position="238"/>
    </location>
</feature>